<feature type="region of interest" description="Disordered" evidence="1">
    <location>
        <begin position="431"/>
        <end position="556"/>
    </location>
</feature>
<dbReference type="GO" id="GO:0003677">
    <property type="term" value="F:DNA binding"/>
    <property type="evidence" value="ECO:0007669"/>
    <property type="project" value="TreeGrafter"/>
</dbReference>
<dbReference type="InterPro" id="IPR027417">
    <property type="entry name" value="P-loop_NTPase"/>
</dbReference>
<comment type="caution">
    <text evidence="3">The sequence shown here is derived from an EMBL/GenBank/DDBJ whole genome shotgun (WGS) entry which is preliminary data.</text>
</comment>
<feature type="compositionally biased region" description="Basic and acidic residues" evidence="1">
    <location>
        <begin position="438"/>
        <end position="448"/>
    </location>
</feature>
<dbReference type="Proteomes" id="UP000612746">
    <property type="component" value="Unassembled WGS sequence"/>
</dbReference>
<accession>A0A8H7PUE9</accession>
<dbReference type="GO" id="GO:0005634">
    <property type="term" value="C:nucleus"/>
    <property type="evidence" value="ECO:0007669"/>
    <property type="project" value="TreeGrafter"/>
</dbReference>
<feature type="compositionally biased region" description="Low complexity" evidence="1">
    <location>
        <begin position="42"/>
        <end position="53"/>
    </location>
</feature>
<evidence type="ECO:0000313" key="4">
    <source>
        <dbReference type="Proteomes" id="UP000612746"/>
    </source>
</evidence>
<feature type="compositionally biased region" description="Polar residues" evidence="1">
    <location>
        <begin position="545"/>
        <end position="556"/>
    </location>
</feature>
<dbReference type="Gene3D" id="3.40.50.300">
    <property type="entry name" value="P-loop containing nucleotide triphosphate hydrolases"/>
    <property type="match status" value="2"/>
</dbReference>
<sequence>MAMAERPPNDQLHPFFRPRAKADQEAESPCVTTTDTPNTDRPQPTVTIPTIFQQPPPIKGTVAASKQPARRTLSRKPSSPCSPQWPDLDIFEGGHIYQREPSAEELIELIVGYHEESHDSSTYLRSTSKQSRRKQPVLEQLSSAFFAHQRSLRREQETETKQRPRPDFADLTYPLLSRSRMLRLLDKLYPDGWRSDACLSLFDYLYPVPTDEDALPTQDPRSFPWRDKYRPLTIDGLLGNSGNCTYLRDWLQEMKVSPIVAPLEAVQKPTPNVTGKLSTKAKKSNIPTELQDFIVEDEDGDGYSQEEIIDIMNVPIHDIDENDQDFMPSTIKSRKRRKQTSSQTKKMEGKARSNLILLVGCHGVGKTASVYTAANEVGYDVFEINAGQKRSAKDILAMVGEMAESHQVSFDHVDRSTFDPFANFIKVNPEEQAAPHMDSTKHTEEKPVLADSGKRKRGRPKKGDSAPKVKKPKATSKASVGSGDITRHFLRMKVKSVSPSPETPTNSSVDTSSATEDVDIEGLPTATDIESTTTSTVPENRANDDQQITGSQTSNDVVDVSPAVESLPPPPLAPEAPLSEARNPKQSLILLEEVDILYEEDKTFWSSVISLAHKSKRPIVMTCNDIGLVPYDLLALQTTLYFELPSIEATTQYLQLVCIAEGYLIDPSELYYLCLIFGQDLRKLLNSLELWSRKQAFPGSDKMSLGVYPFLIDQIIGRDETFHDEIATILAERRAITTDRDELGNLSLETMAEAADAQSYTDAFLKDSKADQIDEIDEYGPSKDNVLGYKILWKTPTEYDHWDMNSRIAKAASTLNQQVLPDIAITRSTSETTSILVHHQSTLIAPLLPLRSKAQDARCIVAEYLPYVLAICKSDHAMLMAQTIPIPGQLRSTRRRPVRRYLWQLSEEQIQQLDNMGKLHKPKASVNLETGIKLHSRFEEAIRSNLATE</sequence>
<dbReference type="OrthoDB" id="9996895at2759"/>
<dbReference type="InterPro" id="IPR003959">
    <property type="entry name" value="ATPase_AAA_core"/>
</dbReference>
<dbReference type="EMBL" id="JAEPRA010000010">
    <property type="protein sequence ID" value="KAG2179416.1"/>
    <property type="molecule type" value="Genomic_DNA"/>
</dbReference>
<organism evidence="3 4">
    <name type="scientific">Umbelopsis vinacea</name>
    <dbReference type="NCBI Taxonomy" id="44442"/>
    <lineage>
        <taxon>Eukaryota</taxon>
        <taxon>Fungi</taxon>
        <taxon>Fungi incertae sedis</taxon>
        <taxon>Mucoromycota</taxon>
        <taxon>Mucoromycotina</taxon>
        <taxon>Umbelopsidomycetes</taxon>
        <taxon>Umbelopsidales</taxon>
        <taxon>Umbelopsidaceae</taxon>
        <taxon>Umbelopsis</taxon>
    </lineage>
</organism>
<evidence type="ECO:0000313" key="3">
    <source>
        <dbReference type="EMBL" id="KAG2179416.1"/>
    </source>
</evidence>
<feature type="region of interest" description="Disordered" evidence="1">
    <location>
        <begin position="1"/>
        <end position="85"/>
    </location>
</feature>
<keyword evidence="4" id="KW-1185">Reference proteome</keyword>
<reference evidence="3" key="1">
    <citation type="submission" date="2020-12" db="EMBL/GenBank/DDBJ databases">
        <title>Metabolic potential, ecology and presence of endohyphal bacteria is reflected in genomic diversity of Mucoromycotina.</title>
        <authorList>
            <person name="Muszewska A."/>
            <person name="Okrasinska A."/>
            <person name="Steczkiewicz K."/>
            <person name="Drgas O."/>
            <person name="Orlowska M."/>
            <person name="Perlinska-Lenart U."/>
            <person name="Aleksandrzak-Piekarczyk T."/>
            <person name="Szatraj K."/>
            <person name="Zielenkiewicz U."/>
            <person name="Pilsyk S."/>
            <person name="Malc E."/>
            <person name="Mieczkowski P."/>
            <person name="Kruszewska J.S."/>
            <person name="Biernat P."/>
            <person name="Pawlowska J."/>
        </authorList>
    </citation>
    <scope>NUCLEOTIDE SEQUENCE</scope>
    <source>
        <strain evidence="3">WA0000051536</strain>
    </source>
</reference>
<evidence type="ECO:0000259" key="2">
    <source>
        <dbReference type="Pfam" id="PF00004"/>
    </source>
</evidence>
<dbReference type="AlphaFoldDB" id="A0A8H7PUE9"/>
<dbReference type="SUPFAM" id="SSF52540">
    <property type="entry name" value="P-loop containing nucleoside triphosphate hydrolases"/>
    <property type="match status" value="1"/>
</dbReference>
<dbReference type="GO" id="GO:0016887">
    <property type="term" value="F:ATP hydrolysis activity"/>
    <property type="evidence" value="ECO:0007669"/>
    <property type="project" value="InterPro"/>
</dbReference>
<feature type="compositionally biased region" description="Polar residues" evidence="1">
    <location>
        <begin position="30"/>
        <end position="41"/>
    </location>
</feature>
<proteinExistence type="predicted"/>
<feature type="region of interest" description="Disordered" evidence="1">
    <location>
        <begin position="561"/>
        <end position="580"/>
    </location>
</feature>
<gene>
    <name evidence="3" type="ORF">INT44_006262</name>
</gene>
<feature type="compositionally biased region" description="Polar residues" evidence="1">
    <location>
        <begin position="497"/>
        <end position="515"/>
    </location>
</feature>
<protein>
    <recommendedName>
        <fullName evidence="2">ATPase AAA-type core domain-containing protein</fullName>
    </recommendedName>
</protein>
<dbReference type="PANTHER" id="PTHR23389:SF21">
    <property type="entry name" value="ATPASE FAMILY AAA DOMAIN-CONTAINING PROTEIN 5"/>
    <property type="match status" value="1"/>
</dbReference>
<dbReference type="PANTHER" id="PTHR23389">
    <property type="entry name" value="CHROMOSOME TRANSMISSION FIDELITY FACTOR 18"/>
    <property type="match status" value="1"/>
</dbReference>
<feature type="domain" description="ATPase AAA-type core" evidence="2">
    <location>
        <begin position="356"/>
        <end position="414"/>
    </location>
</feature>
<evidence type="ECO:0000256" key="1">
    <source>
        <dbReference type="SAM" id="MobiDB-lite"/>
    </source>
</evidence>
<dbReference type="GO" id="GO:0005524">
    <property type="term" value="F:ATP binding"/>
    <property type="evidence" value="ECO:0007669"/>
    <property type="project" value="InterPro"/>
</dbReference>
<name>A0A8H7PUE9_9FUNG</name>
<dbReference type="Pfam" id="PF00004">
    <property type="entry name" value="AAA"/>
    <property type="match status" value="1"/>
</dbReference>